<evidence type="ECO:0000256" key="1">
    <source>
        <dbReference type="ARBA" id="ARBA00022723"/>
    </source>
</evidence>
<evidence type="ECO:0000256" key="3">
    <source>
        <dbReference type="ARBA" id="ARBA00023014"/>
    </source>
</evidence>
<sequence length="102" mass="11349">MVQPKYHVFICTSCRINGTQKGMCYQKGAVDLIQAFMQEIEDRDLSGEVVINNTGCFGICDKGPVVVVYPEGVWYGNVSEDDVERIFDEHFEGGNPVGDLLI</sequence>
<dbReference type="PANTHER" id="PTHR43578">
    <property type="entry name" value="NADH-QUINONE OXIDOREDUCTASE SUBUNIT F"/>
    <property type="match status" value="1"/>
</dbReference>
<organism evidence="4 5">
    <name type="scientific">Lacrimispora xylanisolvens</name>
    <dbReference type="NCBI Taxonomy" id="384636"/>
    <lineage>
        <taxon>Bacteria</taxon>
        <taxon>Bacillati</taxon>
        <taxon>Bacillota</taxon>
        <taxon>Clostridia</taxon>
        <taxon>Lachnospirales</taxon>
        <taxon>Lachnospiraceae</taxon>
        <taxon>Lacrimispora</taxon>
    </lineage>
</organism>
<name>A0A2S6HWK7_9FIRM</name>
<dbReference type="GO" id="GO:0046872">
    <property type="term" value="F:metal ion binding"/>
    <property type="evidence" value="ECO:0007669"/>
    <property type="project" value="UniProtKB-KW"/>
</dbReference>
<dbReference type="RefSeq" id="WP_104434803.1">
    <property type="nucleotide sequence ID" value="NZ_PTJA01000002.1"/>
</dbReference>
<gene>
    <name evidence="4" type="ORF">BXY41_10276</name>
</gene>
<keyword evidence="5" id="KW-1185">Reference proteome</keyword>
<proteinExistence type="predicted"/>
<dbReference type="AlphaFoldDB" id="A0A2S6HWK7"/>
<dbReference type="CDD" id="cd02980">
    <property type="entry name" value="TRX_Fd_family"/>
    <property type="match status" value="1"/>
</dbReference>
<dbReference type="PANTHER" id="PTHR43578:SF3">
    <property type="entry name" value="NADH-QUINONE OXIDOREDUCTASE SUBUNIT F"/>
    <property type="match status" value="1"/>
</dbReference>
<dbReference type="Pfam" id="PF01257">
    <property type="entry name" value="2Fe-2S_thioredx"/>
    <property type="match status" value="1"/>
</dbReference>
<evidence type="ECO:0000313" key="5">
    <source>
        <dbReference type="Proteomes" id="UP000237749"/>
    </source>
</evidence>
<dbReference type="NCBIfam" id="NF041612">
    <property type="entry name" value="fdxn_Clost"/>
    <property type="match status" value="1"/>
</dbReference>
<accession>A0A2S6HWK7</accession>
<dbReference type="Proteomes" id="UP000237749">
    <property type="component" value="Unassembled WGS sequence"/>
</dbReference>
<dbReference type="EMBL" id="PTJA01000002">
    <property type="protein sequence ID" value="PPK82388.1"/>
    <property type="molecule type" value="Genomic_DNA"/>
</dbReference>
<dbReference type="SUPFAM" id="SSF52833">
    <property type="entry name" value="Thioredoxin-like"/>
    <property type="match status" value="1"/>
</dbReference>
<evidence type="ECO:0000313" key="4">
    <source>
        <dbReference type="EMBL" id="PPK82388.1"/>
    </source>
</evidence>
<dbReference type="InterPro" id="IPR036249">
    <property type="entry name" value="Thioredoxin-like_sf"/>
</dbReference>
<protein>
    <submittedName>
        <fullName evidence="4">(2Fe-2S) ferredoxin</fullName>
    </submittedName>
</protein>
<dbReference type="GO" id="GO:0051536">
    <property type="term" value="F:iron-sulfur cluster binding"/>
    <property type="evidence" value="ECO:0007669"/>
    <property type="project" value="UniProtKB-KW"/>
</dbReference>
<dbReference type="Gene3D" id="3.40.30.10">
    <property type="entry name" value="Glutaredoxin"/>
    <property type="match status" value="1"/>
</dbReference>
<keyword evidence="2" id="KW-0408">Iron</keyword>
<keyword evidence="3" id="KW-0411">Iron-sulfur</keyword>
<dbReference type="OrthoDB" id="99480at2"/>
<comment type="caution">
    <text evidence="4">The sequence shown here is derived from an EMBL/GenBank/DDBJ whole genome shotgun (WGS) entry which is preliminary data.</text>
</comment>
<reference evidence="4 5" key="1">
    <citation type="submission" date="2018-02" db="EMBL/GenBank/DDBJ databases">
        <title>Genomic Encyclopedia of Archaeal and Bacterial Type Strains, Phase II (KMG-II): from individual species to whole genera.</title>
        <authorList>
            <person name="Goeker M."/>
        </authorList>
    </citation>
    <scope>NUCLEOTIDE SEQUENCE [LARGE SCALE GENOMIC DNA]</scope>
    <source>
        <strain evidence="4 5">DSM 3808</strain>
    </source>
</reference>
<keyword evidence="1" id="KW-0479">Metal-binding</keyword>
<evidence type="ECO:0000256" key="2">
    <source>
        <dbReference type="ARBA" id="ARBA00023004"/>
    </source>
</evidence>
<dbReference type="InterPro" id="IPR048109">
    <property type="entry name" value="Fdxn_Clost-type"/>
</dbReference>